<dbReference type="RefSeq" id="XP_012186191.1">
    <property type="nucleotide sequence ID" value="XM_012330801.1"/>
</dbReference>
<sequence>MTVGGRNLDLVCEGDGDSAEEGRVSVGSHQKTFAAQWRFDAASTIAFGTGQSTVTGFCDIVCKDEESDVPRRKGRSYASANQLVRPGEGTIFIRHRREYGVPSDHERHRVEAT</sequence>
<evidence type="ECO:0000313" key="2">
    <source>
        <dbReference type="Proteomes" id="UP000014071"/>
    </source>
</evidence>
<dbReference type="Proteomes" id="UP000014071">
    <property type="component" value="Unassembled WGS sequence"/>
</dbReference>
<accession>R9NVU5</accession>
<dbReference type="GeneID" id="24105470"/>
<dbReference type="AlphaFoldDB" id="R9NVU5"/>
<gene>
    <name evidence="1" type="ORF">PHSY_000158</name>
</gene>
<dbReference type="EMBL" id="DF238767">
    <property type="protein sequence ID" value="GAC92604.1"/>
    <property type="molecule type" value="Genomic_DNA"/>
</dbReference>
<organism evidence="1 2">
    <name type="scientific">Pseudozyma hubeiensis (strain SY62)</name>
    <name type="common">Yeast</name>
    <dbReference type="NCBI Taxonomy" id="1305764"/>
    <lineage>
        <taxon>Eukaryota</taxon>
        <taxon>Fungi</taxon>
        <taxon>Dikarya</taxon>
        <taxon>Basidiomycota</taxon>
        <taxon>Ustilaginomycotina</taxon>
        <taxon>Ustilaginomycetes</taxon>
        <taxon>Ustilaginales</taxon>
        <taxon>Ustilaginaceae</taxon>
        <taxon>Pseudozyma</taxon>
    </lineage>
</organism>
<evidence type="ECO:0000313" key="1">
    <source>
        <dbReference type="EMBL" id="GAC92604.1"/>
    </source>
</evidence>
<protein>
    <submittedName>
        <fullName evidence="1">Uncharacterized protein</fullName>
    </submittedName>
</protein>
<keyword evidence="2" id="KW-1185">Reference proteome</keyword>
<dbReference type="HOGENOM" id="CLU_2134645_0_0_1"/>
<reference evidence="2" key="1">
    <citation type="journal article" date="2013" name="Genome Announc.">
        <title>Draft genome sequence of the basidiomycetous yeast-like fungus Pseudozyma hubeiensis SY62, which produces an abundant amount of the biosurfactant mannosylerythritol lipids.</title>
        <authorList>
            <person name="Konishi M."/>
            <person name="Hatada Y."/>
            <person name="Horiuchi J."/>
        </authorList>
    </citation>
    <scope>NUCLEOTIDE SEQUENCE [LARGE SCALE GENOMIC DNA]</scope>
    <source>
        <strain evidence="2">SY62</strain>
    </source>
</reference>
<name>R9NVU5_PSEHS</name>
<proteinExistence type="predicted"/>